<protein>
    <submittedName>
        <fullName evidence="1">Uncharacterized protein</fullName>
    </submittedName>
</protein>
<organism evidence="1 2">
    <name type="scientific">Collimonas arenae</name>
    <dbReference type="NCBI Taxonomy" id="279058"/>
    <lineage>
        <taxon>Bacteria</taxon>
        <taxon>Pseudomonadati</taxon>
        <taxon>Pseudomonadota</taxon>
        <taxon>Betaproteobacteria</taxon>
        <taxon>Burkholderiales</taxon>
        <taxon>Oxalobacteraceae</taxon>
        <taxon>Collimonas</taxon>
    </lineage>
</organism>
<dbReference type="AlphaFoldDB" id="A0A0A1F746"/>
<evidence type="ECO:0000313" key="1">
    <source>
        <dbReference type="EMBL" id="AIY39625.1"/>
    </source>
</evidence>
<reference evidence="2" key="1">
    <citation type="journal article" date="2014" name="Soil Biol. Biochem.">
        <title>Structure and function of bacterial communities in ageing soils: Insights from the Mendocino ecological staircase.</title>
        <authorList>
            <person name="Uroz S."/>
            <person name="Tech J.J."/>
            <person name="Sawaya N.A."/>
            <person name="Frey-Klett P."/>
            <person name="Leveau J.H.J."/>
        </authorList>
    </citation>
    <scope>NUCLEOTIDE SEQUENCE [LARGE SCALE GENOMIC DNA]</scope>
    <source>
        <strain evidence="2">Cal35</strain>
    </source>
</reference>
<dbReference type="HOGENOM" id="CLU_3182380_0_0_4"/>
<name>A0A0A1F746_9BURK</name>
<dbReference type="Proteomes" id="UP000030302">
    <property type="component" value="Chromosome"/>
</dbReference>
<sequence length="46" mass="5117">MYKKSLKNLGILPNIAVNEIFSLNTNNIEEIAKITFGITIKFSSST</sequence>
<evidence type="ECO:0000313" key="2">
    <source>
        <dbReference type="Proteomes" id="UP000030302"/>
    </source>
</evidence>
<dbReference type="KEGG" id="care:LT85_0465"/>
<gene>
    <name evidence="1" type="ORF">LT85_0465</name>
</gene>
<dbReference type="EMBL" id="CP009962">
    <property type="protein sequence ID" value="AIY39625.1"/>
    <property type="molecule type" value="Genomic_DNA"/>
</dbReference>
<keyword evidence="2" id="KW-1185">Reference proteome</keyword>
<accession>A0A0A1F746</accession>
<proteinExistence type="predicted"/>